<evidence type="ECO:0000313" key="2">
    <source>
        <dbReference type="EMBL" id="OTX83181.1"/>
    </source>
</evidence>
<keyword evidence="1" id="KW-0812">Transmembrane</keyword>
<comment type="caution">
    <text evidence="2">The sequence shown here is derived from an EMBL/GenBank/DDBJ whole genome shotgun (WGS) entry which is preliminary data.</text>
</comment>
<feature type="transmembrane region" description="Helical" evidence="1">
    <location>
        <begin position="35"/>
        <end position="57"/>
    </location>
</feature>
<reference evidence="2 3" key="1">
    <citation type="submission" date="2016-10" db="EMBL/GenBank/DDBJ databases">
        <title>Comparative genomics of Bacillus thuringiensis reveals a path to pathogens against multiple invertebrate hosts.</title>
        <authorList>
            <person name="Zheng J."/>
            <person name="Gao Q."/>
            <person name="Liu H."/>
            <person name="Peng D."/>
            <person name="Ruan L."/>
            <person name="Sun M."/>
        </authorList>
    </citation>
    <scope>NUCLEOTIDE SEQUENCE [LARGE SCALE GENOMIC DNA]</scope>
    <source>
        <strain evidence="2">BGSC 4BK1</strain>
    </source>
</reference>
<dbReference type="Proteomes" id="UP000194945">
    <property type="component" value="Unassembled WGS sequence"/>
</dbReference>
<accession>A0A242YU13</accession>
<organism evidence="2 3">
    <name type="scientific">Bacillus wiedmannii</name>
    <dbReference type="NCBI Taxonomy" id="1890302"/>
    <lineage>
        <taxon>Bacteria</taxon>
        <taxon>Bacillati</taxon>
        <taxon>Bacillota</taxon>
        <taxon>Bacilli</taxon>
        <taxon>Bacillales</taxon>
        <taxon>Bacillaceae</taxon>
        <taxon>Bacillus</taxon>
        <taxon>Bacillus cereus group</taxon>
    </lineage>
</organism>
<evidence type="ECO:0000313" key="3">
    <source>
        <dbReference type="Proteomes" id="UP000194945"/>
    </source>
</evidence>
<name>A0A242YU13_9BACI</name>
<dbReference type="AlphaFoldDB" id="A0A242YU13"/>
<protein>
    <recommendedName>
        <fullName evidence="4">Cell division protein</fullName>
    </recommendedName>
</protein>
<keyword evidence="1" id="KW-1133">Transmembrane helix</keyword>
<dbReference type="RefSeq" id="WP_088093407.1">
    <property type="nucleotide sequence ID" value="NZ_JARMNH010000001.1"/>
</dbReference>
<evidence type="ECO:0008006" key="4">
    <source>
        <dbReference type="Google" id="ProtNLM"/>
    </source>
</evidence>
<sequence>MPVTLELILFILLAICAIGYLIKESQKTKKRTLGILLELLVLFWSIWRISTIIIQVLEYNLS</sequence>
<feature type="transmembrane region" description="Helical" evidence="1">
    <location>
        <begin position="6"/>
        <end position="23"/>
    </location>
</feature>
<gene>
    <name evidence="2" type="ORF">BK730_25325</name>
</gene>
<evidence type="ECO:0000256" key="1">
    <source>
        <dbReference type="SAM" id="Phobius"/>
    </source>
</evidence>
<proteinExistence type="predicted"/>
<dbReference type="EMBL" id="NFDE01000065">
    <property type="protein sequence ID" value="OTX83181.1"/>
    <property type="molecule type" value="Genomic_DNA"/>
</dbReference>
<keyword evidence="1" id="KW-0472">Membrane</keyword>